<dbReference type="AlphaFoldDB" id="A0A1L4CXR5"/>
<dbReference type="KEGG" id="saqi:AXG55_01880"/>
<accession>A0A1L4CXR5</accession>
<evidence type="ECO:0000313" key="2">
    <source>
        <dbReference type="EMBL" id="APJ02739.1"/>
    </source>
</evidence>
<protein>
    <submittedName>
        <fullName evidence="2">Uncharacterized protein</fullName>
    </submittedName>
</protein>
<proteinExistence type="predicted"/>
<dbReference type="Proteomes" id="UP000184731">
    <property type="component" value="Chromosome"/>
</dbReference>
<organism evidence="2 3">
    <name type="scientific">Silvanigrella aquatica</name>
    <dbReference type="NCBI Taxonomy" id="1915309"/>
    <lineage>
        <taxon>Bacteria</taxon>
        <taxon>Pseudomonadati</taxon>
        <taxon>Bdellovibrionota</taxon>
        <taxon>Oligoflexia</taxon>
        <taxon>Silvanigrellales</taxon>
        <taxon>Silvanigrellaceae</taxon>
        <taxon>Silvanigrella</taxon>
    </lineage>
</organism>
<gene>
    <name evidence="2" type="ORF">AXG55_01880</name>
</gene>
<keyword evidence="1" id="KW-0472">Membrane</keyword>
<keyword evidence="1" id="KW-1133">Transmembrane helix</keyword>
<keyword evidence="1" id="KW-0812">Transmembrane</keyword>
<feature type="transmembrane region" description="Helical" evidence="1">
    <location>
        <begin position="27"/>
        <end position="44"/>
    </location>
</feature>
<sequence length="61" mass="7471">MPTYFINHKGTEISEPQKFNFIFSHEYIFIFIFIIFLVNLNGYYKISKERCRLIFESLKLK</sequence>
<dbReference type="EMBL" id="CP017834">
    <property type="protein sequence ID" value="APJ02739.1"/>
    <property type="molecule type" value="Genomic_DNA"/>
</dbReference>
<name>A0A1L4CXR5_9BACT</name>
<evidence type="ECO:0000313" key="3">
    <source>
        <dbReference type="Proteomes" id="UP000184731"/>
    </source>
</evidence>
<reference evidence="2 3" key="1">
    <citation type="submission" date="2016-10" db="EMBL/GenBank/DDBJ databases">
        <title>Silvanigrella aquatica sp. nov., isolated from a freshwater lake located in the Black Forest, Germany, description of Silvanigrellaceae fam. nov., Silvanigrellales ord. nov., reclassification of the order Bdellovibrionales in the class Oligoflexia, reclassification of the families Bacteriovoracaceae and Halobacteriovoraceae in the new order Bacteriovoracales ord. nov., and reclassification of the family Pseudobacteriovoracaceae in the order Oligoflexiales.</title>
        <authorList>
            <person name="Hahn M.W."/>
            <person name="Schmidt J."/>
            <person name="Koll U."/>
            <person name="Rohde M."/>
            <person name="Verbag S."/>
            <person name="Pitt A."/>
            <person name="Nakai R."/>
            <person name="Naganuma T."/>
            <person name="Lang E."/>
        </authorList>
    </citation>
    <scope>NUCLEOTIDE SEQUENCE [LARGE SCALE GENOMIC DNA]</scope>
    <source>
        <strain evidence="2 3">MWH-Nonnen-W8red</strain>
    </source>
</reference>
<keyword evidence="3" id="KW-1185">Reference proteome</keyword>
<evidence type="ECO:0000256" key="1">
    <source>
        <dbReference type="SAM" id="Phobius"/>
    </source>
</evidence>